<evidence type="ECO:0000256" key="2">
    <source>
        <dbReference type="PROSITE-ProRule" id="PRU00703"/>
    </source>
</evidence>
<protein>
    <submittedName>
        <fullName evidence="4">CBS domain-containing protein</fullName>
    </submittedName>
</protein>
<keyword evidence="1 2" id="KW-0129">CBS domain</keyword>
<dbReference type="OrthoDB" id="9793295at2"/>
<feature type="domain" description="CBS" evidence="3">
    <location>
        <begin position="7"/>
        <end position="66"/>
    </location>
</feature>
<dbReference type="SMART" id="SM00116">
    <property type="entry name" value="CBS"/>
    <property type="match status" value="2"/>
</dbReference>
<dbReference type="Proteomes" id="UP000321721">
    <property type="component" value="Unassembled WGS sequence"/>
</dbReference>
<reference evidence="4 5" key="1">
    <citation type="submission" date="2019-08" db="EMBL/GenBank/DDBJ databases">
        <title>Genome of Vicingus serpentipes NCIMB 15042.</title>
        <authorList>
            <person name="Bowman J.P."/>
        </authorList>
    </citation>
    <scope>NUCLEOTIDE SEQUENCE [LARGE SCALE GENOMIC DNA]</scope>
    <source>
        <strain evidence="4 5">NCIMB 15042</strain>
    </source>
</reference>
<dbReference type="EMBL" id="VOOS01000001">
    <property type="protein sequence ID" value="TXB66854.1"/>
    <property type="molecule type" value="Genomic_DNA"/>
</dbReference>
<evidence type="ECO:0000256" key="1">
    <source>
        <dbReference type="ARBA" id="ARBA00023122"/>
    </source>
</evidence>
<keyword evidence="5" id="KW-1185">Reference proteome</keyword>
<evidence type="ECO:0000313" key="4">
    <source>
        <dbReference type="EMBL" id="TXB66854.1"/>
    </source>
</evidence>
<evidence type="ECO:0000259" key="3">
    <source>
        <dbReference type="PROSITE" id="PS51371"/>
    </source>
</evidence>
<gene>
    <name evidence="4" type="ORF">FRY74_01325</name>
</gene>
<dbReference type="RefSeq" id="WP_147097860.1">
    <property type="nucleotide sequence ID" value="NZ_VOOS01000001.1"/>
</dbReference>
<comment type="caution">
    <text evidence="4">The sequence shown here is derived from an EMBL/GenBank/DDBJ whole genome shotgun (WGS) entry which is preliminary data.</text>
</comment>
<dbReference type="AlphaFoldDB" id="A0A5C6RXS5"/>
<feature type="domain" description="CBS" evidence="3">
    <location>
        <begin position="67"/>
        <end position="119"/>
    </location>
</feature>
<dbReference type="PANTHER" id="PTHR43080">
    <property type="entry name" value="CBS DOMAIN-CONTAINING PROTEIN CBSX3, MITOCHONDRIAL"/>
    <property type="match status" value="1"/>
</dbReference>
<dbReference type="InterPro" id="IPR000644">
    <property type="entry name" value="CBS_dom"/>
</dbReference>
<dbReference type="Pfam" id="PF00571">
    <property type="entry name" value="CBS"/>
    <property type="match status" value="2"/>
</dbReference>
<dbReference type="SUPFAM" id="SSF54631">
    <property type="entry name" value="CBS-domain pair"/>
    <property type="match status" value="1"/>
</dbReference>
<name>A0A5C6RXS5_9FLAO</name>
<organism evidence="4 5">
    <name type="scientific">Vicingus serpentipes</name>
    <dbReference type="NCBI Taxonomy" id="1926625"/>
    <lineage>
        <taxon>Bacteria</taxon>
        <taxon>Pseudomonadati</taxon>
        <taxon>Bacteroidota</taxon>
        <taxon>Flavobacteriia</taxon>
        <taxon>Flavobacteriales</taxon>
        <taxon>Vicingaceae</taxon>
        <taxon>Vicingus</taxon>
    </lineage>
</organism>
<dbReference type="Gene3D" id="3.10.580.10">
    <property type="entry name" value="CBS-domain"/>
    <property type="match status" value="2"/>
</dbReference>
<dbReference type="PANTHER" id="PTHR43080:SF2">
    <property type="entry name" value="CBS DOMAIN-CONTAINING PROTEIN"/>
    <property type="match status" value="1"/>
</dbReference>
<accession>A0A5C6RXS5</accession>
<proteinExistence type="predicted"/>
<sequence>MRVEEIMTSPIVVTQPGVKIANLKDMFIRKNINAVPVLEEDGTISGVISSSDLVAVHNESLFVRDVMSRNVHIGLKNNRVKDAAKMMVKHGVHHLVIMDDGNVVGMLSSMDIIKVFSEE</sequence>
<dbReference type="InterPro" id="IPR046342">
    <property type="entry name" value="CBS_dom_sf"/>
</dbReference>
<evidence type="ECO:0000313" key="5">
    <source>
        <dbReference type="Proteomes" id="UP000321721"/>
    </source>
</evidence>
<dbReference type="PROSITE" id="PS51371">
    <property type="entry name" value="CBS"/>
    <property type="match status" value="2"/>
</dbReference>
<dbReference type="InterPro" id="IPR051257">
    <property type="entry name" value="Diverse_CBS-Domain"/>
</dbReference>